<evidence type="ECO:0000256" key="4">
    <source>
        <dbReference type="ARBA" id="ARBA00022692"/>
    </source>
</evidence>
<keyword evidence="3" id="KW-1003">Cell membrane</keyword>
<sequence length="679" mass="72476">MSIRGAGRNFVVRYALEQIVRFVALMFAVSFVVFALVSASPIDPVQMNVGQAAYMTMSEAKRAQLAQYWGVGTPLLERYANWLASVLQGDWGTSLRFNAPVMEVLGNRAANSLALLGIAWVASGVLGLLLGVVAGVNRDRWPDRLVKGYCFVLAATPTFWLGLVALMVFSVWLGWFPLGFSVPLGKSAADVTLLDTASHIVLPAIVLSFVGVANIALHTREKLVDILESDYVKFARARGLSTWQIVRRHGMRNLLLPAMTLQFASISEIFGGSVLVEQVFSYPGLGQAAITAGLGGDAPLLAGIAVVSAMLVFGGNLTANILYGVVDPRIRRGQMRERAGRPRIAREARDSARVEEALVPMPAMVGTGAGQVPSAGALPSVRRSVAQTSSAVRESLQLGTLLHAPRRRGANRVATFAKFVVAAILLVFVVIAGMALSDMATTTDFSLKSLAPCLAHPFGTDWMGRDMLARTLSGLSTSVVLGLVAACVSSVIAVILGAAAALCGPKVDAVISWLIDLMMGVPHIVLLVLISYALGKGFWGVAVGVAITHWPNLARVVRAEILQCKQSDFVMAARRMGKSSAYIAIHHMVPFVLPQFVVGLVLMFPHAILHEASITFLGFGLPPEMPAIGVILSESMGYLTTGMWWLAVFPGIALVAAVMLFDAAGESLRKLIDPHTSQE</sequence>
<dbReference type="EMBL" id="QIBZ01000013">
    <property type="protein sequence ID" value="RNM33906.1"/>
    <property type="molecule type" value="Genomic_DNA"/>
</dbReference>
<dbReference type="GO" id="GO:0055085">
    <property type="term" value="P:transmembrane transport"/>
    <property type="evidence" value="ECO:0007669"/>
    <property type="project" value="InterPro"/>
</dbReference>
<keyword evidence="6 7" id="KW-0472">Membrane</keyword>
<proteinExistence type="inferred from homology"/>
<evidence type="ECO:0000256" key="3">
    <source>
        <dbReference type="ARBA" id="ARBA00022475"/>
    </source>
</evidence>
<dbReference type="PROSITE" id="PS50928">
    <property type="entry name" value="ABC_TM1"/>
    <property type="match status" value="2"/>
</dbReference>
<feature type="transmembrane region" description="Helical" evidence="7">
    <location>
        <begin position="254"/>
        <end position="280"/>
    </location>
</feature>
<comment type="subcellular location">
    <subcellularLocation>
        <location evidence="1 7">Cell membrane</location>
        <topology evidence="1 7">Multi-pass membrane protein</topology>
    </subcellularLocation>
</comment>
<dbReference type="GO" id="GO:0005886">
    <property type="term" value="C:plasma membrane"/>
    <property type="evidence" value="ECO:0007669"/>
    <property type="project" value="UniProtKB-SubCell"/>
</dbReference>
<dbReference type="PANTHER" id="PTHR30465:SF0">
    <property type="entry name" value="OLIGOPEPTIDE TRANSPORT SYSTEM PERMEASE PROTEIN APPB"/>
    <property type="match status" value="1"/>
</dbReference>
<protein>
    <submittedName>
        <fullName evidence="9">Peptide ABC transporter permease</fullName>
    </submittedName>
</protein>
<comment type="similarity">
    <text evidence="7">Belongs to the binding-protein-dependent transport system permease family.</text>
</comment>
<dbReference type="Gene3D" id="1.10.3720.10">
    <property type="entry name" value="MetI-like"/>
    <property type="match status" value="2"/>
</dbReference>
<feature type="transmembrane region" description="Helical" evidence="7">
    <location>
        <begin position="196"/>
        <end position="217"/>
    </location>
</feature>
<feature type="domain" description="ABC transmembrane type-1" evidence="8">
    <location>
        <begin position="109"/>
        <end position="323"/>
    </location>
</feature>
<gene>
    <name evidence="9" type="ORF">DMP05_07460</name>
</gene>
<dbReference type="RefSeq" id="WP_123219852.1">
    <property type="nucleotide sequence ID" value="NZ_JACHYQ010000001.1"/>
</dbReference>
<dbReference type="SUPFAM" id="SSF161098">
    <property type="entry name" value="MetI-like"/>
    <property type="match status" value="2"/>
</dbReference>
<organism evidence="9 10">
    <name type="scientific">Slackia isoflavoniconvertens</name>
    <dbReference type="NCBI Taxonomy" id="572010"/>
    <lineage>
        <taxon>Bacteria</taxon>
        <taxon>Bacillati</taxon>
        <taxon>Actinomycetota</taxon>
        <taxon>Coriobacteriia</taxon>
        <taxon>Eggerthellales</taxon>
        <taxon>Eggerthellaceae</taxon>
        <taxon>Slackia</taxon>
    </lineage>
</organism>
<dbReference type="Proteomes" id="UP000271472">
    <property type="component" value="Unassembled WGS sequence"/>
</dbReference>
<evidence type="ECO:0000256" key="7">
    <source>
        <dbReference type="RuleBase" id="RU363032"/>
    </source>
</evidence>
<feature type="transmembrane region" description="Helical" evidence="7">
    <location>
        <begin position="113"/>
        <end position="136"/>
    </location>
</feature>
<feature type="transmembrane region" description="Helical" evidence="7">
    <location>
        <begin position="148"/>
        <end position="176"/>
    </location>
</feature>
<accession>A0A3N0IBE7</accession>
<evidence type="ECO:0000259" key="8">
    <source>
        <dbReference type="PROSITE" id="PS50928"/>
    </source>
</evidence>
<dbReference type="Pfam" id="PF00528">
    <property type="entry name" value="BPD_transp_1"/>
    <property type="match status" value="2"/>
</dbReference>
<dbReference type="CDD" id="cd06261">
    <property type="entry name" value="TM_PBP2"/>
    <property type="match status" value="2"/>
</dbReference>
<feature type="transmembrane region" description="Helical" evidence="7">
    <location>
        <begin position="581"/>
        <end position="604"/>
    </location>
</feature>
<keyword evidence="10" id="KW-1185">Reference proteome</keyword>
<evidence type="ECO:0000313" key="10">
    <source>
        <dbReference type="Proteomes" id="UP000271472"/>
    </source>
</evidence>
<feature type="transmembrane region" description="Helical" evidence="7">
    <location>
        <begin position="642"/>
        <end position="661"/>
    </location>
</feature>
<feature type="transmembrane region" description="Helical" evidence="7">
    <location>
        <begin position="416"/>
        <end position="436"/>
    </location>
</feature>
<feature type="domain" description="ABC transmembrane type-1" evidence="8">
    <location>
        <begin position="475"/>
        <end position="665"/>
    </location>
</feature>
<keyword evidence="4 7" id="KW-0812">Transmembrane</keyword>
<dbReference type="PANTHER" id="PTHR30465">
    <property type="entry name" value="INNER MEMBRANE ABC TRANSPORTER"/>
    <property type="match status" value="1"/>
</dbReference>
<feature type="transmembrane region" description="Helical" evidence="7">
    <location>
        <begin position="479"/>
        <end position="503"/>
    </location>
</feature>
<feature type="transmembrane region" description="Helical" evidence="7">
    <location>
        <begin position="20"/>
        <end position="39"/>
    </location>
</feature>
<dbReference type="Pfam" id="PF19300">
    <property type="entry name" value="BPD_transp_1_N"/>
    <property type="match status" value="1"/>
</dbReference>
<comment type="caution">
    <text evidence="9">The sequence shown here is derived from an EMBL/GenBank/DDBJ whole genome shotgun (WGS) entry which is preliminary data.</text>
</comment>
<name>A0A3N0IBE7_9ACTN</name>
<evidence type="ECO:0000256" key="5">
    <source>
        <dbReference type="ARBA" id="ARBA00022989"/>
    </source>
</evidence>
<keyword evidence="5 7" id="KW-1133">Transmembrane helix</keyword>
<feature type="transmembrane region" description="Helical" evidence="7">
    <location>
        <begin position="300"/>
        <end position="326"/>
    </location>
</feature>
<keyword evidence="2 7" id="KW-0813">Transport</keyword>
<dbReference type="AlphaFoldDB" id="A0A3N0IBE7"/>
<dbReference type="OrthoDB" id="3171583at2"/>
<dbReference type="InterPro" id="IPR045621">
    <property type="entry name" value="BPD_transp_1_N"/>
</dbReference>
<evidence type="ECO:0000256" key="2">
    <source>
        <dbReference type="ARBA" id="ARBA00022448"/>
    </source>
</evidence>
<dbReference type="GeneID" id="98663429"/>
<reference evidence="10" key="1">
    <citation type="submission" date="2018-05" db="EMBL/GenBank/DDBJ databases">
        <title>Genome Sequencing of selected type strains of the family Eggerthellaceae.</title>
        <authorList>
            <person name="Danylec N."/>
            <person name="Stoll D.A."/>
            <person name="Doetsch A."/>
            <person name="Huch M."/>
        </authorList>
    </citation>
    <scope>NUCLEOTIDE SEQUENCE [LARGE SCALE GENOMIC DNA]</scope>
    <source>
        <strain evidence="10">DSM 22006</strain>
    </source>
</reference>
<evidence type="ECO:0000256" key="1">
    <source>
        <dbReference type="ARBA" id="ARBA00004651"/>
    </source>
</evidence>
<dbReference type="InterPro" id="IPR000515">
    <property type="entry name" value="MetI-like"/>
</dbReference>
<feature type="transmembrane region" description="Helical" evidence="7">
    <location>
        <begin position="510"/>
        <end position="532"/>
    </location>
</feature>
<evidence type="ECO:0000313" key="9">
    <source>
        <dbReference type="EMBL" id="RNM33906.1"/>
    </source>
</evidence>
<dbReference type="InterPro" id="IPR035906">
    <property type="entry name" value="MetI-like_sf"/>
</dbReference>
<feature type="transmembrane region" description="Helical" evidence="7">
    <location>
        <begin position="538"/>
        <end position="557"/>
    </location>
</feature>
<evidence type="ECO:0000256" key="6">
    <source>
        <dbReference type="ARBA" id="ARBA00023136"/>
    </source>
</evidence>